<dbReference type="SMART" id="SM00573">
    <property type="entry name" value="HSA"/>
    <property type="match status" value="1"/>
</dbReference>
<dbReference type="PROSITE" id="PS51194">
    <property type="entry name" value="HELICASE_CTER"/>
    <property type="match status" value="1"/>
</dbReference>
<evidence type="ECO:0000313" key="16">
    <source>
        <dbReference type="EMBL" id="KFD71229.1"/>
    </source>
</evidence>
<gene>
    <name evidence="15" type="ORF">M513_04927</name>
    <name evidence="16" type="ORF">M514_04927</name>
</gene>
<feature type="compositionally biased region" description="Polar residues" evidence="11">
    <location>
        <begin position="393"/>
        <end position="410"/>
    </location>
</feature>
<dbReference type="Gene3D" id="3.40.50.300">
    <property type="entry name" value="P-loop containing nucleotide triphosphate hydrolases"/>
    <property type="match status" value="1"/>
</dbReference>
<dbReference type="PANTHER" id="PTHR45685:SF1">
    <property type="entry name" value="HELICASE SRCAP"/>
    <property type="match status" value="1"/>
</dbReference>
<dbReference type="InterPro" id="IPR000330">
    <property type="entry name" value="SNF2_N"/>
</dbReference>
<dbReference type="Proteomes" id="UP000030758">
    <property type="component" value="Unassembled WGS sequence"/>
</dbReference>
<sequence length="2267" mass="254089">MGIIEEADNAATDSCLSTLEVQEPTTSRALSADSVGDGAVASDEELGLRAVTRLIEKEALGSFICGLRAVGTNECTFSEPKTSSAAARINTGTVIPDHLEPLCPCSSLPDEPKEQNEVLYIEEHSIESAEAGSSRSSPSDGYIDLTAGSSRQKRTSCDGEPSLVKTGAINSEKDTTAAIRQEATIMRRIGELRKMGCWSQSLLPKCSEPRRLKSYWDNFIAEACWMSKDFAEERKLKKFAGKKMAAACSKAVRDKSERTRRLYLERQKQRKRVSSQENKLVRQLWLQVDKIVAYRNDAIIKAKREKALNAHLNIILGDPEKSAATVPKNHERSLTAESGTTDGQEKEVSLKANASKVSGRKRRKGFNSARRIKQPRLDEPVDDELASKAAPDQSPSRSASSDNESETSGSEVDEPMQSETEPPEKSDDWIDYEKLQSTDSAERQGQLACIAEAAEKLQPKGYTLESVEEEIKVPFLLKHKLREYQLVGLHWLITLNRKGLNGILADEMGLGKTIQTIALLAHLACENFDWGPHLVIVPTSVLLNWEMEFKKWCPSFKILTYYGHLKERKEKRRGWCKDNNFHICITSYKLVVQDYSTFRRRKWHYMILDEAQNIKNFKSMRWQALLNFNTTRRLLLTGTPLQNSLMELWSLMHFLMPNVFQSHSDFREWFSNPLTNMIDGSVEFDEQLVKRLHKVLRPFLLRRLKSEVERQLPKKFEHVMMCELSKRQRYLYNEFMSRSSTRSQLASGNVINVIGILMQLRKVCNHPNLFEPRPVVSPLWMPAIMWRVPGFCCDMHLGSVGKVPVWLRSTSWRKLMRTECRTLDTLTVSQSESRLASSQLSSSPSTIGSPRSYHCFRTTLRENAARIYFDSPNPRQFRAEIPCTLKQCHVPLKATTKIGANMVNLNGQMKVTTSYIRASVKVNDGESKKEVLLRLVRKTPVEGAAAAPPAPPVDPTMPKLSLPVRIVESRSPVSSFSSDRPPALVKSQIPVLNSIPRSSSDSTAQPIRPCKAELLPDSDLYEPTSSPIRKTAKYDYSTSPSSTASEHRRLSVKTPHESGPSSSAVADTTEEEDEDMSLFTEAAVGSLCEAVRHLLEAERANPWVECDLHVEEELKAMKEHIEFIGRMRALRSPDCTVGCLETFLIPKMEVNLNFRERLVAQWQYIHDRAALYIPGVCTTRVEPVISHRFPYEDLYEASLEKKCQEYLNDALQPYREFLLSRSLLFPESSLIEYDCGKLHVLANILRDLRANGHRCLIFTQMARMLDILEIFLSHHGYKYLRLDGATGVERRQVLMERFNEDRRILCFILSTRSGGLGVNLTGADTVIFYDSDWNPTMDAQAQDRCHRIGQTRDVNIYRLICARTVEENILIKANQKRKLGELAIEEGCFRPNFLRETIREMFYLPDADTTPAGGENVTDGELQQAMADAEDDTDVVAAKVASAEAAFDKEDFEENEELQQKQLVPSDANVEQLDPEVAKVDLEMKEMLCELTPIERFGLMNLSSRRQHELFEELREAEDEVEQYRRSFAETRKQELELEKARAQELRKQEFQLTYDAQDEHCKVSRSFDGQEEDGPLCRVAEDEGSDAELTCKEIDSDDETTRKIVIRSRQARGKASRSNDCLDASDASIAINGYRDDPPVDGSFGNDHHPLPDDCVKRKRTMIAEDSSVMPIWDPPTPPLSDGEDCYATVNDDAWGPYLRTPMGELPLCVEDTEQKDFFIAAGLPSPTSPVQEKQPSSAEAVATVLDGPGEARDSKENLVSSIQLSAASIRSSIADHRTFSSILEPLSADGSVAAPLPKNVTDDCTVCYLGDRLLAPSYGVGRCRNANVNWDYVSEYMLAQKKCVISPRKCLTQCESRRSLRGQQKTELGPLVCSTYPPIESGGTEAVASPTLCSVSLLRASFGAQYGFPNAKVFGMAYLSSAKEESSSTLPPLPSDLYLGKLKYFLCIYSALCFSQKGLLRFSEGRCIDCERLGPQVRQYALKYQQAARPDASKCISKLPRLEENDEERYLTLASNSMMSNLTFLSSVGATHHPAAPFPDTDAKFQASSSSAKTANSQFRQVLSAGSQPYMLNVGNGMDMVLPEYSVIGQPVDSSGFSRSHGHFMRVKPTQLASRSAATTGGSRRELGSRGTLVPIISSNHSYQSQVQVRPKPVFPHARMHVSAQRGFTAIQHHQRIRSPTQLSGVRHVSFSGQSPILPSCSRPISIRSIRPRQPNTLIASPPVGHSEARHLRPQLRSIPSINMIMSGCPQKSLIDDVSDSSANR</sequence>
<dbReference type="GO" id="GO:0003677">
    <property type="term" value="F:DNA binding"/>
    <property type="evidence" value="ECO:0007669"/>
    <property type="project" value="UniProtKB-KW"/>
</dbReference>
<accession>A0A085MAA4</accession>
<dbReference type="InterPro" id="IPR049730">
    <property type="entry name" value="SNF2/RAD54-like_C"/>
</dbReference>
<feature type="compositionally biased region" description="Basic residues" evidence="11">
    <location>
        <begin position="358"/>
        <end position="374"/>
    </location>
</feature>
<dbReference type="SMART" id="SM00490">
    <property type="entry name" value="HELICc"/>
    <property type="match status" value="1"/>
</dbReference>
<proteinExistence type="inferred from homology"/>
<evidence type="ECO:0000256" key="7">
    <source>
        <dbReference type="ARBA" id="ARBA00022853"/>
    </source>
</evidence>
<dbReference type="FunFam" id="3.40.50.10810:FF:000005">
    <property type="entry name" value="Photoperiod-independent early flowering 1"/>
    <property type="match status" value="1"/>
</dbReference>
<dbReference type="GO" id="GO:0004386">
    <property type="term" value="F:helicase activity"/>
    <property type="evidence" value="ECO:0007669"/>
    <property type="project" value="UniProtKB-KW"/>
</dbReference>
<dbReference type="SUPFAM" id="SSF52540">
    <property type="entry name" value="P-loop containing nucleoside triphosphate hydrolases"/>
    <property type="match status" value="2"/>
</dbReference>
<dbReference type="InterPro" id="IPR001650">
    <property type="entry name" value="Helicase_C-like"/>
</dbReference>
<dbReference type="InterPro" id="IPR014012">
    <property type="entry name" value="HSA_dom"/>
</dbReference>
<dbReference type="Proteomes" id="UP000030764">
    <property type="component" value="Unassembled WGS sequence"/>
</dbReference>
<evidence type="ECO:0000256" key="3">
    <source>
        <dbReference type="ARBA" id="ARBA00022741"/>
    </source>
</evidence>
<dbReference type="InterPro" id="IPR014001">
    <property type="entry name" value="Helicase_ATP-bd"/>
</dbReference>
<evidence type="ECO:0000256" key="8">
    <source>
        <dbReference type="ARBA" id="ARBA00023125"/>
    </source>
</evidence>
<evidence type="ECO:0000256" key="1">
    <source>
        <dbReference type="ARBA" id="ARBA00004123"/>
    </source>
</evidence>
<comment type="subcellular location">
    <subcellularLocation>
        <location evidence="1">Nucleus</location>
    </subcellularLocation>
</comment>
<keyword evidence="8" id="KW-0238">DNA-binding</keyword>
<evidence type="ECO:0000256" key="6">
    <source>
        <dbReference type="ARBA" id="ARBA00022840"/>
    </source>
</evidence>
<dbReference type="EMBL" id="KL363210">
    <property type="protein sequence ID" value="KFD54150.1"/>
    <property type="molecule type" value="Genomic_DNA"/>
</dbReference>
<evidence type="ECO:0000256" key="5">
    <source>
        <dbReference type="ARBA" id="ARBA00022806"/>
    </source>
</evidence>
<dbReference type="Gene3D" id="1.20.120.850">
    <property type="entry name" value="SWI2/SNF2 ATPases, N-terminal domain"/>
    <property type="match status" value="1"/>
</dbReference>
<keyword evidence="4" id="KW-0378">Hydrolase</keyword>
<protein>
    <recommendedName>
        <fullName evidence="18">Protein, SNF2 family</fullName>
    </recommendedName>
</protein>
<dbReference type="InterPro" id="IPR027417">
    <property type="entry name" value="P-loop_NTPase"/>
</dbReference>
<dbReference type="PANTHER" id="PTHR45685">
    <property type="entry name" value="HELICASE SRCAP-RELATED"/>
    <property type="match status" value="1"/>
</dbReference>
<evidence type="ECO:0000256" key="11">
    <source>
        <dbReference type="SAM" id="MobiDB-lite"/>
    </source>
</evidence>
<evidence type="ECO:0000313" key="15">
    <source>
        <dbReference type="EMBL" id="KFD54150.1"/>
    </source>
</evidence>
<dbReference type="GO" id="GO:0016887">
    <property type="term" value="F:ATP hydrolysis activity"/>
    <property type="evidence" value="ECO:0007669"/>
    <property type="project" value="TreeGrafter"/>
</dbReference>
<evidence type="ECO:0000256" key="4">
    <source>
        <dbReference type="ARBA" id="ARBA00022801"/>
    </source>
</evidence>
<evidence type="ECO:0000256" key="10">
    <source>
        <dbReference type="SAM" id="Coils"/>
    </source>
</evidence>
<keyword evidence="3" id="KW-0547">Nucleotide-binding</keyword>
<organism evidence="15 17">
    <name type="scientific">Trichuris suis</name>
    <name type="common">pig whipworm</name>
    <dbReference type="NCBI Taxonomy" id="68888"/>
    <lineage>
        <taxon>Eukaryota</taxon>
        <taxon>Metazoa</taxon>
        <taxon>Ecdysozoa</taxon>
        <taxon>Nematoda</taxon>
        <taxon>Enoplea</taxon>
        <taxon>Dorylaimia</taxon>
        <taxon>Trichinellida</taxon>
        <taxon>Trichuridae</taxon>
        <taxon>Trichuris</taxon>
    </lineage>
</organism>
<dbReference type="GO" id="GO:0005524">
    <property type="term" value="F:ATP binding"/>
    <property type="evidence" value="ECO:0007669"/>
    <property type="project" value="UniProtKB-KW"/>
</dbReference>
<reference evidence="15 17" key="1">
    <citation type="journal article" date="2014" name="Nat. Genet.">
        <title>Genome and transcriptome of the porcine whipworm Trichuris suis.</title>
        <authorList>
            <person name="Jex A.R."/>
            <person name="Nejsum P."/>
            <person name="Schwarz E.M."/>
            <person name="Hu L."/>
            <person name="Young N.D."/>
            <person name="Hall R.S."/>
            <person name="Korhonen P.K."/>
            <person name="Liao S."/>
            <person name="Thamsborg S."/>
            <person name="Xia J."/>
            <person name="Xu P."/>
            <person name="Wang S."/>
            <person name="Scheerlinck J.P."/>
            <person name="Hofmann A."/>
            <person name="Sternberg P.W."/>
            <person name="Wang J."/>
            <person name="Gasser R.B."/>
        </authorList>
    </citation>
    <scope>NUCLEOTIDE SEQUENCE [LARGE SCALE GENOMIC DNA]</scope>
    <source>
        <strain evidence="16">DCEP-RM93F</strain>
        <strain evidence="15">DCEP-RM93M</strain>
    </source>
</reference>
<evidence type="ECO:0000259" key="13">
    <source>
        <dbReference type="PROSITE" id="PS51194"/>
    </source>
</evidence>
<dbReference type="Pfam" id="PF07529">
    <property type="entry name" value="HSA"/>
    <property type="match status" value="1"/>
</dbReference>
<dbReference type="Pfam" id="PF00176">
    <property type="entry name" value="SNF2-rel_dom"/>
    <property type="match status" value="1"/>
</dbReference>
<dbReference type="CDD" id="cd18003">
    <property type="entry name" value="DEXQc_SRCAP"/>
    <property type="match status" value="1"/>
</dbReference>
<evidence type="ECO:0000256" key="9">
    <source>
        <dbReference type="ARBA" id="ARBA00023242"/>
    </source>
</evidence>
<evidence type="ECO:0000256" key="2">
    <source>
        <dbReference type="ARBA" id="ARBA00009220"/>
    </source>
</evidence>
<evidence type="ECO:0000259" key="14">
    <source>
        <dbReference type="PROSITE" id="PS51204"/>
    </source>
</evidence>
<feature type="region of interest" description="Disordered" evidence="11">
    <location>
        <begin position="1011"/>
        <end position="1075"/>
    </location>
</feature>
<comment type="similarity">
    <text evidence="2">Belongs to the SNF2/RAD54 helicase family. SWR1 subfamily.</text>
</comment>
<dbReference type="GO" id="GO:0000812">
    <property type="term" value="C:Swr1 complex"/>
    <property type="evidence" value="ECO:0007669"/>
    <property type="project" value="TreeGrafter"/>
</dbReference>
<evidence type="ECO:0000313" key="17">
    <source>
        <dbReference type="Proteomes" id="UP000030764"/>
    </source>
</evidence>
<feature type="domain" description="HSA" evidence="14">
    <location>
        <begin position="203"/>
        <end position="276"/>
    </location>
</feature>
<dbReference type="InterPro" id="IPR050520">
    <property type="entry name" value="INO80/SWR1_helicase"/>
</dbReference>
<evidence type="ECO:0000259" key="12">
    <source>
        <dbReference type="PROSITE" id="PS51192"/>
    </source>
</evidence>
<dbReference type="EMBL" id="KL367483">
    <property type="protein sequence ID" value="KFD71229.1"/>
    <property type="molecule type" value="Genomic_DNA"/>
</dbReference>
<evidence type="ECO:0008006" key="18">
    <source>
        <dbReference type="Google" id="ProtNLM"/>
    </source>
</evidence>
<dbReference type="SMART" id="SM00487">
    <property type="entry name" value="DEXDc"/>
    <property type="match status" value="1"/>
</dbReference>
<keyword evidence="5" id="KW-0347">Helicase</keyword>
<feature type="coiled-coil region" evidence="10">
    <location>
        <begin position="1500"/>
        <end position="1553"/>
    </location>
</feature>
<dbReference type="Gene3D" id="3.40.50.10810">
    <property type="entry name" value="Tandem AAA-ATPase domain"/>
    <property type="match status" value="1"/>
</dbReference>
<feature type="domain" description="Helicase C-terminal" evidence="13">
    <location>
        <begin position="1240"/>
        <end position="1402"/>
    </location>
</feature>
<dbReference type="PROSITE" id="PS51204">
    <property type="entry name" value="HSA"/>
    <property type="match status" value="1"/>
</dbReference>
<feature type="region of interest" description="Disordered" evidence="11">
    <location>
        <begin position="322"/>
        <end position="429"/>
    </location>
</feature>
<dbReference type="CDD" id="cd18793">
    <property type="entry name" value="SF2_C_SNF"/>
    <property type="match status" value="1"/>
</dbReference>
<dbReference type="PROSITE" id="PS51192">
    <property type="entry name" value="HELICASE_ATP_BIND_1"/>
    <property type="match status" value="1"/>
</dbReference>
<keyword evidence="9" id="KW-0539">Nucleus</keyword>
<dbReference type="GO" id="GO:0006338">
    <property type="term" value="P:chromatin remodeling"/>
    <property type="evidence" value="ECO:0007669"/>
    <property type="project" value="TreeGrafter"/>
</dbReference>
<dbReference type="Pfam" id="PF00271">
    <property type="entry name" value="Helicase_C"/>
    <property type="match status" value="1"/>
</dbReference>
<name>A0A085MAA4_9BILA</name>
<feature type="domain" description="Helicase ATP-binding" evidence="12">
    <location>
        <begin position="493"/>
        <end position="658"/>
    </location>
</feature>
<feature type="region of interest" description="Disordered" evidence="11">
    <location>
        <begin position="1634"/>
        <end position="1654"/>
    </location>
</feature>
<dbReference type="InterPro" id="IPR038718">
    <property type="entry name" value="SNF2-like_sf"/>
</dbReference>
<keyword evidence="7" id="KW-0156">Chromatin regulator</keyword>
<keyword evidence="17" id="KW-1185">Reference proteome</keyword>
<keyword evidence="10" id="KW-0175">Coiled coil</keyword>
<keyword evidence="6" id="KW-0067">ATP-binding</keyword>
<dbReference type="GO" id="GO:0042393">
    <property type="term" value="F:histone binding"/>
    <property type="evidence" value="ECO:0007669"/>
    <property type="project" value="TreeGrafter"/>
</dbReference>